<evidence type="ECO:0000313" key="5">
    <source>
        <dbReference type="Proteomes" id="UP000321947"/>
    </source>
</evidence>
<reference evidence="4 5" key="1">
    <citation type="submission" date="2019-08" db="EMBL/GenBank/DDBJ databases">
        <title>Draft genome sequences of two oriental melons (Cucumis melo L. var makuwa).</title>
        <authorList>
            <person name="Kwon S.-Y."/>
        </authorList>
    </citation>
    <scope>NUCLEOTIDE SEQUENCE [LARGE SCALE GENOMIC DNA]</scope>
    <source>
        <strain evidence="5">cv. Chang Bougi</strain>
        <strain evidence="4">cv. SW 3</strain>
        <tissue evidence="2">Leaf</tissue>
    </source>
</reference>
<name>A0A5A7U3W2_CUCMM</name>
<organism evidence="2 4">
    <name type="scientific">Cucumis melo var. makuwa</name>
    <name type="common">Oriental melon</name>
    <dbReference type="NCBI Taxonomy" id="1194695"/>
    <lineage>
        <taxon>Eukaryota</taxon>
        <taxon>Viridiplantae</taxon>
        <taxon>Streptophyta</taxon>
        <taxon>Embryophyta</taxon>
        <taxon>Tracheophyta</taxon>
        <taxon>Spermatophyta</taxon>
        <taxon>Magnoliopsida</taxon>
        <taxon>eudicotyledons</taxon>
        <taxon>Gunneridae</taxon>
        <taxon>Pentapetalae</taxon>
        <taxon>rosids</taxon>
        <taxon>fabids</taxon>
        <taxon>Cucurbitales</taxon>
        <taxon>Cucurbitaceae</taxon>
        <taxon>Benincaseae</taxon>
        <taxon>Cucumis</taxon>
    </lineage>
</organism>
<dbReference type="AlphaFoldDB" id="A0A5A7U3W2"/>
<evidence type="ECO:0000256" key="1">
    <source>
        <dbReference type="SAM" id="MobiDB-lite"/>
    </source>
</evidence>
<dbReference type="EMBL" id="SSTE01011804">
    <property type="protein sequence ID" value="KAA0050563.1"/>
    <property type="molecule type" value="Genomic_DNA"/>
</dbReference>
<keyword evidence="2" id="KW-0238">DNA-binding</keyword>
<evidence type="ECO:0000313" key="2">
    <source>
        <dbReference type="EMBL" id="KAA0050563.1"/>
    </source>
</evidence>
<dbReference type="GO" id="GO:0003677">
    <property type="term" value="F:DNA binding"/>
    <property type="evidence" value="ECO:0007669"/>
    <property type="project" value="UniProtKB-KW"/>
</dbReference>
<gene>
    <name evidence="3" type="ORF">E5676_scaffold945G00200</name>
    <name evidence="2" type="ORF">E6C27_scaffold673G00210</name>
</gene>
<dbReference type="EMBL" id="SSTD01007466">
    <property type="protein sequence ID" value="TYK18802.1"/>
    <property type="molecule type" value="Genomic_DNA"/>
</dbReference>
<feature type="region of interest" description="Disordered" evidence="1">
    <location>
        <begin position="19"/>
        <end position="83"/>
    </location>
</feature>
<protein>
    <submittedName>
        <fullName evidence="2">DNA-binding protein HEXBP-like</fullName>
    </submittedName>
</protein>
<feature type="compositionally biased region" description="Basic and acidic residues" evidence="1">
    <location>
        <begin position="19"/>
        <end position="31"/>
    </location>
</feature>
<dbReference type="Proteomes" id="UP000321393">
    <property type="component" value="Unassembled WGS sequence"/>
</dbReference>
<comment type="caution">
    <text evidence="2">The sequence shown here is derived from an EMBL/GenBank/DDBJ whole genome shotgun (WGS) entry which is preliminary data.</text>
</comment>
<evidence type="ECO:0000313" key="4">
    <source>
        <dbReference type="Proteomes" id="UP000321393"/>
    </source>
</evidence>
<feature type="compositionally biased region" description="Polar residues" evidence="1">
    <location>
        <begin position="40"/>
        <end position="50"/>
    </location>
</feature>
<accession>A0A5A7U3W2</accession>
<proteinExistence type="predicted"/>
<dbReference type="Proteomes" id="UP000321947">
    <property type="component" value="Unassembled WGS sequence"/>
</dbReference>
<sequence>MIVHFNVAEMNGVIFDKKSQSLKGQKEEEASITHSRRFQKGSSSRTKFVPSSSGSKKIQKKKGGKGKSPTATTEGKGKAKIAPSTLLRRRKRKETSSFKKLKDGEMTLKFLKLKGA</sequence>
<evidence type="ECO:0000313" key="3">
    <source>
        <dbReference type="EMBL" id="TYK18802.1"/>
    </source>
</evidence>